<dbReference type="EMBL" id="JAOTEN010000001">
    <property type="protein sequence ID" value="MCU7613396.1"/>
    <property type="molecule type" value="Genomic_DNA"/>
</dbReference>
<name>A0ABT2VTT3_9FLAO</name>
<feature type="domain" description="Lipocalin-like" evidence="1">
    <location>
        <begin position="31"/>
        <end position="128"/>
    </location>
</feature>
<dbReference type="RefSeq" id="WP_262989244.1">
    <property type="nucleotide sequence ID" value="NZ_JAOTEN010000001.1"/>
</dbReference>
<organism evidence="2 3">
    <name type="scientific">Chryseobacterium gilvum</name>
    <dbReference type="NCBI Taxonomy" id="2976534"/>
    <lineage>
        <taxon>Bacteria</taxon>
        <taxon>Pseudomonadati</taxon>
        <taxon>Bacteroidota</taxon>
        <taxon>Flavobacteriia</taxon>
        <taxon>Flavobacteriales</taxon>
        <taxon>Weeksellaceae</taxon>
        <taxon>Chryseobacterium group</taxon>
        <taxon>Chryseobacterium</taxon>
    </lineage>
</organism>
<gene>
    <name evidence="2" type="ORF">N0B16_03005</name>
</gene>
<protein>
    <submittedName>
        <fullName evidence="2">Lipocalin family protein</fullName>
    </submittedName>
</protein>
<accession>A0ABT2VTT3</accession>
<proteinExistence type="predicted"/>
<evidence type="ECO:0000313" key="3">
    <source>
        <dbReference type="Proteomes" id="UP001208114"/>
    </source>
</evidence>
<reference evidence="3" key="1">
    <citation type="submission" date="2023-07" db="EMBL/GenBank/DDBJ databases">
        <title>Chryseobacterium sp. GMJ5 Genome sequencing and assembly.</title>
        <authorList>
            <person name="Jung Y."/>
        </authorList>
    </citation>
    <scope>NUCLEOTIDE SEQUENCE [LARGE SCALE GENOMIC DNA]</scope>
    <source>
        <strain evidence="3">GMJ5</strain>
    </source>
</reference>
<dbReference type="PROSITE" id="PS51257">
    <property type="entry name" value="PROKAR_LIPOPROTEIN"/>
    <property type="match status" value="1"/>
</dbReference>
<keyword evidence="3" id="KW-1185">Reference proteome</keyword>
<evidence type="ECO:0000259" key="1">
    <source>
        <dbReference type="Pfam" id="PF13648"/>
    </source>
</evidence>
<dbReference type="InterPro" id="IPR024311">
    <property type="entry name" value="Lipocalin-like"/>
</dbReference>
<sequence>MKKYLLLFAFSAMAVTSCEDDDIQNYELDMLKGEWKTSKFEVISGKDNKTVLYTETPSGCAAKDLTEFRTDYYTSYTAYSGVGATCTSTKTEGTFTYDSETKELIITYNQSGPEKFIITILSNSELRIMQTQGNVDLNGDMVNDPVYVTYTK</sequence>
<comment type="caution">
    <text evidence="2">The sequence shown here is derived from an EMBL/GenBank/DDBJ whole genome shotgun (WGS) entry which is preliminary data.</text>
</comment>
<evidence type="ECO:0000313" key="2">
    <source>
        <dbReference type="EMBL" id="MCU7613396.1"/>
    </source>
</evidence>
<dbReference type="Proteomes" id="UP001208114">
    <property type="component" value="Unassembled WGS sequence"/>
</dbReference>
<dbReference type="Pfam" id="PF13648">
    <property type="entry name" value="Lipocalin_4"/>
    <property type="match status" value="1"/>
</dbReference>